<evidence type="ECO:0000313" key="1">
    <source>
        <dbReference type="Proteomes" id="UP000887576"/>
    </source>
</evidence>
<dbReference type="Proteomes" id="UP000887576">
    <property type="component" value="Unplaced"/>
</dbReference>
<dbReference type="WBParaSite" id="JU765_v2.g7604.t1">
    <property type="protein sequence ID" value="JU765_v2.g7604.t1"/>
    <property type="gene ID" value="JU765_v2.g7604"/>
</dbReference>
<protein>
    <submittedName>
        <fullName evidence="2">EGF-like domain-containing protein</fullName>
    </submittedName>
</protein>
<name>A0AC34RJZ3_9BILA</name>
<accession>A0AC34RJZ3</accession>
<proteinExistence type="predicted"/>
<sequence length="218" mass="24264">MDKKLLFGIICVILTVDSVQTLTNCADEEEKCLNGGICDAFTIGQTLFTKCSCTDDFVGQKCEFRKCPEENICQNNGICEYFGKTFVCHCPTGFSGDFCQEKLPSACDLTDCGEHGKCVLLTKSKSIAYCECNKGFTGPYCDLIDRCADQTCSERGKCFNTRFHGFYCQCDSGFDGETCEINKDDCQYNICYPGSTCIDKINGYDCECQNDRVGQFCE</sequence>
<reference evidence="2" key="1">
    <citation type="submission" date="2022-11" db="UniProtKB">
        <authorList>
            <consortium name="WormBaseParasite"/>
        </authorList>
    </citation>
    <scope>IDENTIFICATION</scope>
</reference>
<evidence type="ECO:0000313" key="2">
    <source>
        <dbReference type="WBParaSite" id="JU765_v2.g7604.t1"/>
    </source>
</evidence>
<organism evidence="1 2">
    <name type="scientific">Panagrolaimus sp. JU765</name>
    <dbReference type="NCBI Taxonomy" id="591449"/>
    <lineage>
        <taxon>Eukaryota</taxon>
        <taxon>Metazoa</taxon>
        <taxon>Ecdysozoa</taxon>
        <taxon>Nematoda</taxon>
        <taxon>Chromadorea</taxon>
        <taxon>Rhabditida</taxon>
        <taxon>Tylenchina</taxon>
        <taxon>Panagrolaimomorpha</taxon>
        <taxon>Panagrolaimoidea</taxon>
        <taxon>Panagrolaimidae</taxon>
        <taxon>Panagrolaimus</taxon>
    </lineage>
</organism>